<dbReference type="OrthoDB" id="291781at2"/>
<dbReference type="STRING" id="1387353.BSF38_05681"/>
<evidence type="ECO:0000313" key="4">
    <source>
        <dbReference type="Proteomes" id="UP000186309"/>
    </source>
</evidence>
<feature type="region of interest" description="Disordered" evidence="1">
    <location>
        <begin position="202"/>
        <end position="230"/>
    </location>
</feature>
<evidence type="ECO:0000256" key="1">
    <source>
        <dbReference type="SAM" id="MobiDB-lite"/>
    </source>
</evidence>
<accession>A0A1U7CYU9</accession>
<protein>
    <submittedName>
        <fullName evidence="3">Uncharacterized protein</fullName>
    </submittedName>
</protein>
<keyword evidence="2" id="KW-1133">Transmembrane helix</keyword>
<dbReference type="KEGG" id="pbor:BSF38_05681"/>
<gene>
    <name evidence="3" type="ORF">BSF38_05681</name>
</gene>
<organism evidence="3 4">
    <name type="scientific">Paludisphaera borealis</name>
    <dbReference type="NCBI Taxonomy" id="1387353"/>
    <lineage>
        <taxon>Bacteria</taxon>
        <taxon>Pseudomonadati</taxon>
        <taxon>Planctomycetota</taxon>
        <taxon>Planctomycetia</taxon>
        <taxon>Isosphaerales</taxon>
        <taxon>Isosphaeraceae</taxon>
        <taxon>Paludisphaera</taxon>
    </lineage>
</organism>
<evidence type="ECO:0000256" key="2">
    <source>
        <dbReference type="SAM" id="Phobius"/>
    </source>
</evidence>
<feature type="transmembrane region" description="Helical" evidence="2">
    <location>
        <begin position="176"/>
        <end position="196"/>
    </location>
</feature>
<keyword evidence="2" id="KW-0812">Transmembrane</keyword>
<name>A0A1U7CYU9_9BACT</name>
<keyword evidence="4" id="KW-1185">Reference proteome</keyword>
<keyword evidence="2" id="KW-0472">Membrane</keyword>
<dbReference type="RefSeq" id="WP_076350369.1">
    <property type="nucleotide sequence ID" value="NZ_CP019082.1"/>
</dbReference>
<dbReference type="AlphaFoldDB" id="A0A1U7CYU9"/>
<proteinExistence type="predicted"/>
<feature type="compositionally biased region" description="Basic and acidic residues" evidence="1">
    <location>
        <begin position="217"/>
        <end position="230"/>
    </location>
</feature>
<dbReference type="EMBL" id="CP019082">
    <property type="protein sequence ID" value="APW64091.1"/>
    <property type="molecule type" value="Genomic_DNA"/>
</dbReference>
<evidence type="ECO:0000313" key="3">
    <source>
        <dbReference type="EMBL" id="APW64091.1"/>
    </source>
</evidence>
<reference evidence="4" key="1">
    <citation type="submission" date="2016-12" db="EMBL/GenBank/DDBJ databases">
        <title>Comparative genomics of four Isosphaeraceae planctomycetes: a common pool of plasmids and glycoside hydrolase genes.</title>
        <authorList>
            <person name="Ivanova A."/>
        </authorList>
    </citation>
    <scope>NUCLEOTIDE SEQUENCE [LARGE SCALE GENOMIC DNA]</scope>
    <source>
        <strain evidence="4">PX4</strain>
    </source>
</reference>
<dbReference type="Proteomes" id="UP000186309">
    <property type="component" value="Chromosome"/>
</dbReference>
<sequence length="230" mass="24725">MIAWLIAATLFVLAGQVEDDAPLGLADLAAEHAALTGKSDASEPPQAVAFRDLWARPDAWRGRRVIVRGRVARVFRQAAVGSFPPLVEAWIEEPPGNLFCAVFAFGATDAPAIASGASVAFTGTFLRRVRYAADDGGRLAPLIVGAEPPRVETRARAKPRDFDPQAAVSVWSDSTWAVGLFIGLAGIALILAWRTLNRPATVRERGRSAASEPEPEFFDHEREPADGDSR</sequence>